<accession>A0A1I1NS79</accession>
<dbReference type="AlphaFoldDB" id="A0A1I1NS79"/>
<reference evidence="1 2" key="1">
    <citation type="submission" date="2016-10" db="EMBL/GenBank/DDBJ databases">
        <authorList>
            <person name="de Groot N.N."/>
        </authorList>
    </citation>
    <scope>NUCLEOTIDE SEQUENCE [LARGE SCALE GENOMIC DNA]</scope>
    <source>
        <strain evidence="1 2">DSM 6059</strain>
    </source>
</reference>
<proteinExistence type="predicted"/>
<dbReference type="EMBL" id="FOLO01000027">
    <property type="protein sequence ID" value="SFD00397.1"/>
    <property type="molecule type" value="Genomic_DNA"/>
</dbReference>
<evidence type="ECO:0000313" key="1">
    <source>
        <dbReference type="EMBL" id="SFD00397.1"/>
    </source>
</evidence>
<evidence type="ECO:0000313" key="2">
    <source>
        <dbReference type="Proteomes" id="UP000198862"/>
    </source>
</evidence>
<dbReference type="InterPro" id="IPR022224">
    <property type="entry name" value="DUF3750"/>
</dbReference>
<dbReference type="RefSeq" id="WP_091986315.1">
    <property type="nucleotide sequence ID" value="NZ_FOLO01000027.1"/>
</dbReference>
<keyword evidence="2" id="KW-1185">Reference proteome</keyword>
<gene>
    <name evidence="1" type="ORF">SAMN02745724_03161</name>
</gene>
<sequence>MPNSNNLIIELRSAKIPYLELIADHFWFVIIENGQKNRWEVWQKKDCCKTSWGHLHQNLLSYDSGVGSGKSRLETVFTGSDAFKLKQTILLSVTDYKNKYNYFYWPGPNSNTYVQNMLDNAKLNYLLSPTAIGKDYYGWLNCIKKEKYLRVSSLFLGLKISYYNYLEINILSFTFGINFKKFCIIHPFYRAKISD</sequence>
<dbReference type="Pfam" id="PF12570">
    <property type="entry name" value="DUF3750"/>
    <property type="match status" value="1"/>
</dbReference>
<protein>
    <submittedName>
        <fullName evidence="1">Uncharacterized protein</fullName>
    </submittedName>
</protein>
<dbReference type="OrthoDB" id="199084at2"/>
<organism evidence="1 2">
    <name type="scientific">Pseudoalteromonas denitrificans DSM 6059</name>
    <dbReference type="NCBI Taxonomy" id="1123010"/>
    <lineage>
        <taxon>Bacteria</taxon>
        <taxon>Pseudomonadati</taxon>
        <taxon>Pseudomonadota</taxon>
        <taxon>Gammaproteobacteria</taxon>
        <taxon>Alteromonadales</taxon>
        <taxon>Pseudoalteromonadaceae</taxon>
        <taxon>Pseudoalteromonas</taxon>
    </lineage>
</organism>
<name>A0A1I1NS79_9GAMM</name>
<dbReference type="Proteomes" id="UP000198862">
    <property type="component" value="Unassembled WGS sequence"/>
</dbReference>